<dbReference type="eggNOG" id="COG1716">
    <property type="taxonomic scope" value="Bacteria"/>
</dbReference>
<dbReference type="PANTHER" id="PTHR34512">
    <property type="entry name" value="CELL SURFACE PROTEIN"/>
    <property type="match status" value="1"/>
</dbReference>
<feature type="domain" description="FHA" evidence="2">
    <location>
        <begin position="25"/>
        <end position="84"/>
    </location>
</feature>
<evidence type="ECO:0000256" key="1">
    <source>
        <dbReference type="SAM" id="MobiDB-lite"/>
    </source>
</evidence>
<dbReference type="KEGG" id="ipa:Isop_3075"/>
<feature type="domain" description="Pyrrolo-quinoline quinone repeat" evidence="3">
    <location>
        <begin position="1018"/>
        <end position="1151"/>
    </location>
</feature>
<feature type="compositionally biased region" description="Low complexity" evidence="1">
    <location>
        <begin position="110"/>
        <end position="141"/>
    </location>
</feature>
<dbReference type="InterPro" id="IPR011990">
    <property type="entry name" value="TPR-like_helical_dom_sf"/>
</dbReference>
<keyword evidence="5" id="KW-1185">Reference proteome</keyword>
<proteinExistence type="predicted"/>
<dbReference type="InterPro" id="IPR000253">
    <property type="entry name" value="FHA_dom"/>
</dbReference>
<dbReference type="STRING" id="575540.Isop_3075"/>
<dbReference type="Gene3D" id="2.130.10.10">
    <property type="entry name" value="YVTN repeat-like/Quinoprotein amine dehydrogenase"/>
    <property type="match status" value="2"/>
</dbReference>
<name>E8R3D0_ISOPI</name>
<dbReference type="CDD" id="cd00060">
    <property type="entry name" value="FHA"/>
    <property type="match status" value="1"/>
</dbReference>
<reference key="1">
    <citation type="submission" date="2010-11" db="EMBL/GenBank/DDBJ databases">
        <title>The complete sequence of chromosome of Isophaera pallida ATCC 43644.</title>
        <authorList>
            <consortium name="US DOE Joint Genome Institute (JGI-PGF)"/>
            <person name="Lucas S."/>
            <person name="Copeland A."/>
            <person name="Lapidus A."/>
            <person name="Bruce D."/>
            <person name="Goodwin L."/>
            <person name="Pitluck S."/>
            <person name="Kyrpides N."/>
            <person name="Mavromatis K."/>
            <person name="Pagani I."/>
            <person name="Ivanova N."/>
            <person name="Saunders E."/>
            <person name="Brettin T."/>
            <person name="Detter J.C."/>
            <person name="Han C."/>
            <person name="Tapia R."/>
            <person name="Land M."/>
            <person name="Hauser L."/>
            <person name="Markowitz V."/>
            <person name="Cheng J.-F."/>
            <person name="Hugenholtz P."/>
            <person name="Woyke T."/>
            <person name="Wu D."/>
            <person name="Eisen J.A."/>
        </authorList>
    </citation>
    <scope>NUCLEOTIDE SEQUENCE</scope>
    <source>
        <strain>ATCC 43644</strain>
    </source>
</reference>
<reference evidence="4 5" key="2">
    <citation type="journal article" date="2011" name="Stand. Genomic Sci.">
        <title>Complete genome sequence of Isosphaera pallida type strain (IS1B).</title>
        <authorList>
            <consortium name="US DOE Joint Genome Institute (JGI-PGF)"/>
            <person name="Goker M."/>
            <person name="Cleland D."/>
            <person name="Saunders E."/>
            <person name="Lapidus A."/>
            <person name="Nolan M."/>
            <person name="Lucas S."/>
            <person name="Hammon N."/>
            <person name="Deshpande S."/>
            <person name="Cheng J.F."/>
            <person name="Tapia R."/>
            <person name="Han C."/>
            <person name="Goodwin L."/>
            <person name="Pitluck S."/>
            <person name="Liolios K."/>
            <person name="Pagani I."/>
            <person name="Ivanova N."/>
            <person name="Mavromatis K."/>
            <person name="Pati A."/>
            <person name="Chen A."/>
            <person name="Palaniappan K."/>
            <person name="Land M."/>
            <person name="Hauser L."/>
            <person name="Chang Y.J."/>
            <person name="Jeffries C.D."/>
            <person name="Detter J.C."/>
            <person name="Beck B."/>
            <person name="Woyke T."/>
            <person name="Bristow J."/>
            <person name="Eisen J.A."/>
            <person name="Markowitz V."/>
            <person name="Hugenholtz P."/>
            <person name="Kyrpides N.C."/>
            <person name="Klenk H.P."/>
        </authorList>
    </citation>
    <scope>NUCLEOTIDE SEQUENCE [LARGE SCALE GENOMIC DNA]</scope>
    <source>
        <strain evidence="5">ATCC 43644 / DSM 9630 / IS1B</strain>
    </source>
</reference>
<dbReference type="InterPro" id="IPR002372">
    <property type="entry name" value="PQQ_rpt_dom"/>
</dbReference>
<accession>E8R3D0</accession>
<organism evidence="4 5">
    <name type="scientific">Isosphaera pallida (strain ATCC 43644 / DSM 9630 / IS1B)</name>
    <dbReference type="NCBI Taxonomy" id="575540"/>
    <lineage>
        <taxon>Bacteria</taxon>
        <taxon>Pseudomonadati</taxon>
        <taxon>Planctomycetota</taxon>
        <taxon>Planctomycetia</taxon>
        <taxon>Isosphaerales</taxon>
        <taxon>Isosphaeraceae</taxon>
        <taxon>Isosphaera</taxon>
    </lineage>
</organism>
<dbReference type="Gene3D" id="2.60.200.20">
    <property type="match status" value="1"/>
</dbReference>
<feature type="compositionally biased region" description="Pro residues" evidence="1">
    <location>
        <begin position="871"/>
        <end position="881"/>
    </location>
</feature>
<dbReference type="RefSeq" id="WP_013565928.1">
    <property type="nucleotide sequence ID" value="NC_014962.1"/>
</dbReference>
<protein>
    <submittedName>
        <fullName evidence="4">Forkhead-associated protein</fullName>
    </submittedName>
</protein>
<evidence type="ECO:0000313" key="5">
    <source>
        <dbReference type="Proteomes" id="UP000008631"/>
    </source>
</evidence>
<dbReference type="eggNOG" id="COG1520">
    <property type="taxonomic scope" value="Bacteria"/>
</dbReference>
<gene>
    <name evidence="4" type="ordered locus">Isop_3075</name>
</gene>
<dbReference type="AlphaFoldDB" id="E8R3D0"/>
<dbReference type="Gene3D" id="1.25.40.10">
    <property type="entry name" value="Tetratricopeptide repeat domain"/>
    <property type="match status" value="1"/>
</dbReference>
<feature type="region of interest" description="Disordered" evidence="1">
    <location>
        <begin position="107"/>
        <end position="169"/>
    </location>
</feature>
<dbReference type="InterPro" id="IPR011047">
    <property type="entry name" value="Quinoprotein_ADH-like_sf"/>
</dbReference>
<dbReference type="Pfam" id="PF00498">
    <property type="entry name" value="FHA"/>
    <property type="match status" value="1"/>
</dbReference>
<evidence type="ECO:0000259" key="2">
    <source>
        <dbReference type="Pfam" id="PF00498"/>
    </source>
</evidence>
<dbReference type="EMBL" id="CP002353">
    <property type="protein sequence ID" value="ADV63640.1"/>
    <property type="molecule type" value="Genomic_DNA"/>
</dbReference>
<dbReference type="PANTHER" id="PTHR34512:SF30">
    <property type="entry name" value="OUTER MEMBRANE PROTEIN ASSEMBLY FACTOR BAMB"/>
    <property type="match status" value="1"/>
</dbReference>
<dbReference type="OrthoDB" id="220723at2"/>
<dbReference type="Pfam" id="PF13360">
    <property type="entry name" value="PQQ_2"/>
    <property type="match status" value="2"/>
</dbReference>
<feature type="region of interest" description="Disordered" evidence="1">
    <location>
        <begin position="864"/>
        <end position="897"/>
    </location>
</feature>
<dbReference type="InterPro" id="IPR008984">
    <property type="entry name" value="SMAD_FHA_dom_sf"/>
</dbReference>
<evidence type="ECO:0000313" key="4">
    <source>
        <dbReference type="EMBL" id="ADV63640.1"/>
    </source>
</evidence>
<sequence>MATIEIHDSRGSVQRLELTPDQVIWFGSDPGCDVKLLGPGVAPYHFRVRSKAGRYRVEVAPEAPEVEVNGRKTRKEKLDRGDEIAYAGTRVFLVQVDTAPVLALDDDPGFADAPPASPSPSASPVVARTASAPAQPQATPTQPTPPTNRRPKNRDEESEEDGWGSLGGLSAQEAVPVARAKAATSLSPLGRLKLGEERPPGQERLLTSPLAIGLAATLALLGAVGYGLKVLNDKNTRDNLFLQAEEAYKTNDFAAAIDFYDQFLAFAPEDERVGRARVQRGMATVQKLTSSGSASWLEALETIQTVHPQIKAIPEFEDARILLAELTLRTASALAERTTRSGKAEDLAVVERAVELHREIAREATAQQIDRLRFQPKLEEAKAAVEKAGIKAQRLAAIERALKDGDPVAAYSQRDDLVRRYPDLASDKAIMALLVEANDLLKTRTKLDTRRVPAQTEEQAHPLNPPLSLVLRDNAEDTKSDTTNPGRVVFAVAEGIAYGLDDATGQPLWQRVVGRDTPFPPVALPGSPASAILFETQSNQLVRVHARDGALIWRQPLGAEIAAPPLVAGNTLIQPTRSGDLVRLSLANGHIVGRLTLGRPLDVTPATDETGRYLYAPANQANLFIVDLDGFTCAEVLYLGHGPGALKTAPVRAGPYLILPENHREDRGRWRVLRIESDGARLTEIQTVDLGGWTWYPPAWSGAVIWSTDDKGGVTAFALGAADQPNPIRKIAELPPEQRAPGAALAVTRSEKEVFVAASRSGQFTVAAELGRLERGWTLETATPPAAPVQLGGGLTDPIVVFTLESTVGTGVDVLGVSSKTGKPLWKTILGAAWPTPLRAGPDGRPSTVDPSGRIIPFEATDLVQGGFRIQPPPPPRPPGSNPENDDPTQPLWSVEPRGTVWIGRRRGDDRRYALLTDQGPAQFLTPPAAPTQPPLPWHDGELVPAAEGRVFFHPANSDEFRACTLVERYDKAQPVVWTRPVPLPGPGEAVLFAEQAGLLRRVVAGEDGLPVVEVAVNLNRPLASDCAAIGQVVLAITNDQTLHVRNAADLEPIAKTPLEAPLAVGPAAITPDLAIVADAAGNLLAYGGDGQRLWTTKLRSEPPVGPPVRLGGDTAESSGLLVVLGRDGVLQRLDPVNGAVVDRIELQLRPAGNLVPSSDPAGLVIPIAPGSLRLLPQP</sequence>
<dbReference type="InterPro" id="IPR015943">
    <property type="entry name" value="WD40/YVTN_repeat-like_dom_sf"/>
</dbReference>
<dbReference type="SUPFAM" id="SSF50998">
    <property type="entry name" value="Quinoprotein alcohol dehydrogenase-like"/>
    <property type="match status" value="2"/>
</dbReference>
<dbReference type="InParanoid" id="E8R3D0"/>
<feature type="domain" description="Pyrrolo-quinoline quinone repeat" evidence="3">
    <location>
        <begin position="494"/>
        <end position="627"/>
    </location>
</feature>
<evidence type="ECO:0000259" key="3">
    <source>
        <dbReference type="Pfam" id="PF13360"/>
    </source>
</evidence>
<dbReference type="SUPFAM" id="SSF49879">
    <property type="entry name" value="SMAD/FHA domain"/>
    <property type="match status" value="1"/>
</dbReference>
<dbReference type="HOGENOM" id="CLU_273182_0_0_0"/>
<dbReference type="Proteomes" id="UP000008631">
    <property type="component" value="Chromosome"/>
</dbReference>